<dbReference type="InterPro" id="IPR003959">
    <property type="entry name" value="ATPase_AAA_core"/>
</dbReference>
<dbReference type="InterPro" id="IPR004815">
    <property type="entry name" value="Lon_bac/euk-typ"/>
</dbReference>
<gene>
    <name evidence="9 16" type="primary">lon</name>
    <name evidence="16" type="ORF">QYE77_03315</name>
</gene>
<feature type="binding site" evidence="9">
    <location>
        <begin position="388"/>
        <end position="395"/>
    </location>
    <ligand>
        <name>ATP</name>
        <dbReference type="ChEBI" id="CHEBI:30616"/>
    </ligand>
</feature>
<keyword evidence="7 9" id="KW-0067">ATP-binding</keyword>
<keyword evidence="2 9" id="KW-0963">Cytoplasm</keyword>
<dbReference type="HAMAP" id="MF_01973">
    <property type="entry name" value="lon_bact"/>
    <property type="match status" value="1"/>
</dbReference>
<dbReference type="Pfam" id="PF05362">
    <property type="entry name" value="Lon_C"/>
    <property type="match status" value="1"/>
</dbReference>
<reference evidence="16 17" key="1">
    <citation type="submission" date="2023-07" db="EMBL/GenBank/DDBJ databases">
        <title>Novel species of Thermanaerothrix with wide hydrolytic capabilities.</title>
        <authorList>
            <person name="Zayulina K.S."/>
            <person name="Podosokorskaya O.A."/>
            <person name="Elcheninov A.G."/>
        </authorList>
    </citation>
    <scope>NUCLEOTIDE SEQUENCE [LARGE SCALE GENOMIC DNA]</scope>
    <source>
        <strain evidence="16 17">4228-RoL</strain>
    </source>
</reference>
<dbReference type="EC" id="3.4.21.53" evidence="9 10"/>
<keyword evidence="4 9" id="KW-0547">Nucleotide-binding</keyword>
<dbReference type="InterPro" id="IPR003111">
    <property type="entry name" value="Lon_prtase_N"/>
</dbReference>
<dbReference type="EMBL" id="JAUHMF010000001">
    <property type="protein sequence ID" value="MDT8897282.1"/>
    <property type="molecule type" value="Genomic_DNA"/>
</dbReference>
<dbReference type="Pfam" id="PF22667">
    <property type="entry name" value="Lon_lid"/>
    <property type="match status" value="1"/>
</dbReference>
<evidence type="ECO:0000256" key="5">
    <source>
        <dbReference type="ARBA" id="ARBA00022801"/>
    </source>
</evidence>
<dbReference type="Pfam" id="PF00004">
    <property type="entry name" value="AAA"/>
    <property type="match status" value="1"/>
</dbReference>
<keyword evidence="6 9" id="KW-0720">Serine protease</keyword>
<evidence type="ECO:0000256" key="13">
    <source>
        <dbReference type="SAM" id="MobiDB-lite"/>
    </source>
</evidence>
<dbReference type="Gene3D" id="1.20.58.1480">
    <property type="match status" value="1"/>
</dbReference>
<dbReference type="InterPro" id="IPR008268">
    <property type="entry name" value="Peptidase_S16_AS"/>
</dbReference>
<dbReference type="InterPro" id="IPR054594">
    <property type="entry name" value="Lon_lid"/>
</dbReference>
<evidence type="ECO:0000256" key="10">
    <source>
        <dbReference type="PIRNR" id="PIRNR001174"/>
    </source>
</evidence>
<dbReference type="Gene3D" id="2.30.130.40">
    <property type="entry name" value="LON domain-like"/>
    <property type="match status" value="1"/>
</dbReference>
<feature type="domain" description="Lon N-terminal" evidence="15">
    <location>
        <begin position="42"/>
        <end position="235"/>
    </location>
</feature>
<evidence type="ECO:0000256" key="4">
    <source>
        <dbReference type="ARBA" id="ARBA00022741"/>
    </source>
</evidence>
<dbReference type="Proteomes" id="UP001254165">
    <property type="component" value="Unassembled WGS sequence"/>
</dbReference>
<evidence type="ECO:0000256" key="8">
    <source>
        <dbReference type="ARBA" id="ARBA00023016"/>
    </source>
</evidence>
<feature type="compositionally biased region" description="Basic and acidic residues" evidence="13">
    <location>
        <begin position="824"/>
        <end position="843"/>
    </location>
</feature>
<dbReference type="SUPFAM" id="SSF88697">
    <property type="entry name" value="PUA domain-like"/>
    <property type="match status" value="1"/>
</dbReference>
<comment type="similarity">
    <text evidence="9 10 11 12">Belongs to the peptidase S16 family.</text>
</comment>
<dbReference type="CDD" id="cd19500">
    <property type="entry name" value="RecA-like_Lon"/>
    <property type="match status" value="1"/>
</dbReference>
<dbReference type="InterPro" id="IPR027543">
    <property type="entry name" value="Lon_bac"/>
</dbReference>
<comment type="subcellular location">
    <subcellularLocation>
        <location evidence="1 9 10">Cytoplasm</location>
    </subcellularLocation>
</comment>
<evidence type="ECO:0000256" key="3">
    <source>
        <dbReference type="ARBA" id="ARBA00022670"/>
    </source>
</evidence>
<feature type="region of interest" description="Disordered" evidence="13">
    <location>
        <begin position="810"/>
        <end position="843"/>
    </location>
</feature>
<comment type="induction">
    <text evidence="9">By heat shock.</text>
</comment>
<comment type="caution">
    <text evidence="16">The sequence shown here is derived from an EMBL/GenBank/DDBJ whole genome shotgun (WGS) entry which is preliminary data.</text>
</comment>
<dbReference type="SMART" id="SM00464">
    <property type="entry name" value="LON"/>
    <property type="match status" value="1"/>
</dbReference>
<dbReference type="InterPro" id="IPR027065">
    <property type="entry name" value="Lon_Prtase"/>
</dbReference>
<comment type="function">
    <text evidence="9">ATP-dependent serine protease that mediates the selective degradation of mutant and abnormal proteins as well as certain short-lived regulatory proteins. Required for cellular homeostasis and for survival from DNA damage and developmental changes induced by stress. Degrades polypeptides processively to yield small peptide fragments that are 5 to 10 amino acids long. Binds to DNA in a double-stranded, site-specific manner.</text>
</comment>
<dbReference type="PANTHER" id="PTHR10046">
    <property type="entry name" value="ATP DEPENDENT LON PROTEASE FAMILY MEMBER"/>
    <property type="match status" value="1"/>
</dbReference>
<dbReference type="PIRSF" id="PIRSF001174">
    <property type="entry name" value="Lon_proteas"/>
    <property type="match status" value="1"/>
</dbReference>
<evidence type="ECO:0000256" key="1">
    <source>
        <dbReference type="ARBA" id="ARBA00004496"/>
    </source>
</evidence>
<evidence type="ECO:0000256" key="11">
    <source>
        <dbReference type="PROSITE-ProRule" id="PRU01122"/>
    </source>
</evidence>
<evidence type="ECO:0000256" key="6">
    <source>
        <dbReference type="ARBA" id="ARBA00022825"/>
    </source>
</evidence>
<accession>A0ABU3NKG6</accession>
<dbReference type="InterPro" id="IPR014721">
    <property type="entry name" value="Ribsml_uS5_D2-typ_fold_subgr"/>
</dbReference>
<dbReference type="GO" id="GO:0004252">
    <property type="term" value="F:serine-type endopeptidase activity"/>
    <property type="evidence" value="ECO:0007669"/>
    <property type="project" value="UniProtKB-EC"/>
</dbReference>
<dbReference type="NCBIfam" id="TIGR00763">
    <property type="entry name" value="lon"/>
    <property type="match status" value="1"/>
</dbReference>
<comment type="catalytic activity">
    <reaction evidence="9 10 11">
        <text>Hydrolysis of proteins in presence of ATP.</text>
        <dbReference type="EC" id="3.4.21.53"/>
    </reaction>
</comment>
<name>A0ABU3NKG6_9CHLR</name>
<organism evidence="16 17">
    <name type="scientific">Thermanaerothrix solaris</name>
    <dbReference type="NCBI Taxonomy" id="3058434"/>
    <lineage>
        <taxon>Bacteria</taxon>
        <taxon>Bacillati</taxon>
        <taxon>Chloroflexota</taxon>
        <taxon>Anaerolineae</taxon>
        <taxon>Anaerolineales</taxon>
        <taxon>Anaerolineaceae</taxon>
        <taxon>Thermanaerothrix</taxon>
    </lineage>
</organism>
<dbReference type="InterPro" id="IPR020568">
    <property type="entry name" value="Ribosomal_Su5_D2-typ_SF"/>
</dbReference>
<dbReference type="InterPro" id="IPR015947">
    <property type="entry name" value="PUA-like_sf"/>
</dbReference>
<dbReference type="SMART" id="SM00382">
    <property type="entry name" value="AAA"/>
    <property type="match status" value="1"/>
</dbReference>
<dbReference type="RefSeq" id="WP_315623935.1">
    <property type="nucleotide sequence ID" value="NZ_JAUHMF010000001.1"/>
</dbReference>
<keyword evidence="3 9" id="KW-0645">Protease</keyword>
<evidence type="ECO:0000259" key="15">
    <source>
        <dbReference type="PROSITE" id="PS51787"/>
    </source>
</evidence>
<dbReference type="Pfam" id="PF02190">
    <property type="entry name" value="LON_substr_bdg"/>
    <property type="match status" value="1"/>
</dbReference>
<dbReference type="SUPFAM" id="SSF52540">
    <property type="entry name" value="P-loop containing nucleoside triphosphate hydrolases"/>
    <property type="match status" value="1"/>
</dbReference>
<feature type="active site" evidence="9 11">
    <location>
        <position position="754"/>
    </location>
</feature>
<dbReference type="Gene3D" id="3.30.230.10">
    <property type="match status" value="1"/>
</dbReference>
<evidence type="ECO:0000313" key="16">
    <source>
        <dbReference type="EMBL" id="MDT8897282.1"/>
    </source>
</evidence>
<sequence length="843" mass="95959">MKKNHWFQDDEDEDFSTILHQRTEELYQIPDAKPDRKGLIECNVLILRDIVIFPRMVSPIFIAPGPNLLAVQEAQYNYETMIALVLKDVEKETFDLEDLLPIGVEVAVGRLLTMPDGNSSALVQGRRRVEVVEFVQEAPYLRVRARPIEESVEVDRQVEALMRTTRDLFEKCVQLDRSLPEEAHLFSLNIHEPGWLADMVATAISLPFPERRSLLVQTDPVERLKRVNWLLAQELDVLQLEDEIQTRVQSEVDRTQREFYLREQMKAIQTELGEGDVFTREINELRERVEKKAMPEEAKTQALKEVERLAQMPPMSPEVSIIRTYLDWLLELPWTEETEDNLDVNHVAEVLEKNHYGLGKAKDRILEYIAVRSLKPKRLRQPILCFVGAPGTGKTSLGRSIAEALGRKFVRVSLGGVRDEAEIRGHRRTYIGALPGRIIQTMRRAGTINPLFMLDEIDKLGADFRGDPAAALLEVLDPEQNFAFSDHYLEVPYDLSKVMFITTANTLATIPPALLDRMEIIEFPGYIEEEKVEIAKRFLIPRQLDESGLEAGEVDFQEKALRKIIREYTYEAGVRNLEREIGQICRKIARLKSQRRSYPHRITPRLVETYLGPPQFFMTEAEKEDEVGVATAIAWTENGGEIMPVEVLILEGKGNLQITGQVGEIMQESAQAALSYAKSRARDFNLDPDIFERLDVHIHIPEGAVPKDGPSAGVTIATALISAFTDRGVAKDIGMTGEITLRGRILPVGGIREKVLAAHRAGLKKVLLPERNLKDLVDIPKKVRSDLEIIPVTHMDQVIEIALRPPDRSHSRRKSVVRLVSQELAREKRREREEERQAESEEG</sequence>
<dbReference type="InterPro" id="IPR008269">
    <property type="entry name" value="Lon_proteolytic"/>
</dbReference>
<dbReference type="PROSITE" id="PS51787">
    <property type="entry name" value="LON_N"/>
    <property type="match status" value="1"/>
</dbReference>
<dbReference type="SUPFAM" id="SSF54211">
    <property type="entry name" value="Ribosomal protein S5 domain 2-like"/>
    <property type="match status" value="1"/>
</dbReference>
<dbReference type="InterPro" id="IPR046336">
    <property type="entry name" value="Lon_prtase_N_sf"/>
</dbReference>
<comment type="subunit">
    <text evidence="9 10">Homohexamer. Organized in a ring with a central cavity.</text>
</comment>
<dbReference type="InterPro" id="IPR027417">
    <property type="entry name" value="P-loop_NTPase"/>
</dbReference>
<keyword evidence="5 9" id="KW-0378">Hydrolase</keyword>
<evidence type="ECO:0000256" key="2">
    <source>
        <dbReference type="ARBA" id="ARBA00022490"/>
    </source>
</evidence>
<evidence type="ECO:0000256" key="7">
    <source>
        <dbReference type="ARBA" id="ARBA00022840"/>
    </source>
</evidence>
<evidence type="ECO:0000313" key="17">
    <source>
        <dbReference type="Proteomes" id="UP001254165"/>
    </source>
</evidence>
<dbReference type="Gene3D" id="1.10.8.60">
    <property type="match status" value="1"/>
</dbReference>
<dbReference type="PRINTS" id="PR00830">
    <property type="entry name" value="ENDOLAPTASE"/>
</dbReference>
<protein>
    <recommendedName>
        <fullName evidence="9 10">Lon protease</fullName>
        <ecNumber evidence="9 10">3.4.21.53</ecNumber>
    </recommendedName>
    <alternativeName>
        <fullName evidence="9">ATP-dependent protease La</fullName>
    </alternativeName>
</protein>
<evidence type="ECO:0000256" key="12">
    <source>
        <dbReference type="RuleBase" id="RU000591"/>
    </source>
</evidence>
<evidence type="ECO:0000259" key="14">
    <source>
        <dbReference type="PROSITE" id="PS51786"/>
    </source>
</evidence>
<dbReference type="Gene3D" id="3.40.50.300">
    <property type="entry name" value="P-loop containing nucleotide triphosphate hydrolases"/>
    <property type="match status" value="1"/>
</dbReference>
<feature type="active site" evidence="9 11">
    <location>
        <position position="711"/>
    </location>
</feature>
<dbReference type="PROSITE" id="PS01046">
    <property type="entry name" value="LON_SER"/>
    <property type="match status" value="1"/>
</dbReference>
<dbReference type="InterPro" id="IPR003593">
    <property type="entry name" value="AAA+_ATPase"/>
</dbReference>
<dbReference type="Gene3D" id="1.20.5.5270">
    <property type="match status" value="1"/>
</dbReference>
<keyword evidence="8 9" id="KW-0346">Stress response</keyword>
<feature type="domain" description="Lon proteolytic" evidence="14">
    <location>
        <begin position="624"/>
        <end position="805"/>
    </location>
</feature>
<dbReference type="PROSITE" id="PS51786">
    <property type="entry name" value="LON_PROTEOLYTIC"/>
    <property type="match status" value="1"/>
</dbReference>
<proteinExistence type="evidence at transcript level"/>
<keyword evidence="17" id="KW-1185">Reference proteome</keyword>
<evidence type="ECO:0000256" key="9">
    <source>
        <dbReference type="HAMAP-Rule" id="MF_01973"/>
    </source>
</evidence>